<gene>
    <name evidence="1" type="ORF">J3U87_01170</name>
</gene>
<dbReference type="AlphaFoldDB" id="A0A8A4TNC1"/>
<dbReference type="Proteomes" id="UP000663929">
    <property type="component" value="Chromosome"/>
</dbReference>
<organism evidence="1 2">
    <name type="scientific">Sulfidibacter corallicola</name>
    <dbReference type="NCBI Taxonomy" id="2818388"/>
    <lineage>
        <taxon>Bacteria</taxon>
        <taxon>Pseudomonadati</taxon>
        <taxon>Acidobacteriota</taxon>
        <taxon>Holophagae</taxon>
        <taxon>Acanthopleuribacterales</taxon>
        <taxon>Acanthopleuribacteraceae</taxon>
        <taxon>Sulfidibacter</taxon>
    </lineage>
</organism>
<sequence>MLNTRYRKILGLCLIIWGTPTLVLGWSGNTYDVEFGRIAGYLEDVVVNAPLLSATQKNRFGVLTFTDDERRRTKLGQFLAEDLSMVLKEVSTVTILDHDFVQFQFDKAGIGTSELDILTQLDKIREIVDVDYLIVGSYVVFGDNIRIFMKVTDIQTGVVVGVTRGYLSNTMGIHELLAEKRVTLFERESDDPKSTSVSSVEQAGIQFDMQKLVHETSRLSVHMLATSKGQDRTLTLSSRSGTDPARQTRVIDDQGMEYLASTVQVGKKESAKEASNLLAADIPLQIVLHFDSIPQPPKTLKLVEVFGKSDSEPIQFRLQELSMSEIH</sequence>
<evidence type="ECO:0000313" key="2">
    <source>
        <dbReference type="Proteomes" id="UP000663929"/>
    </source>
</evidence>
<evidence type="ECO:0008006" key="3">
    <source>
        <dbReference type="Google" id="ProtNLM"/>
    </source>
</evidence>
<evidence type="ECO:0000313" key="1">
    <source>
        <dbReference type="EMBL" id="QTD51053.1"/>
    </source>
</evidence>
<dbReference type="EMBL" id="CP071793">
    <property type="protein sequence ID" value="QTD51053.1"/>
    <property type="molecule type" value="Genomic_DNA"/>
</dbReference>
<dbReference type="KEGG" id="scor:J3U87_01170"/>
<proteinExistence type="predicted"/>
<dbReference type="RefSeq" id="WP_237381189.1">
    <property type="nucleotide sequence ID" value="NZ_CP071793.1"/>
</dbReference>
<keyword evidence="2" id="KW-1185">Reference proteome</keyword>
<accession>A0A8A4TNC1</accession>
<protein>
    <recommendedName>
        <fullName evidence="3">FlgO domain-containing protein</fullName>
    </recommendedName>
</protein>
<name>A0A8A4TNC1_SULCO</name>
<reference evidence="1" key="1">
    <citation type="submission" date="2021-03" db="EMBL/GenBank/DDBJ databases">
        <title>Acanthopleuribacteraceae sp. M133.</title>
        <authorList>
            <person name="Wang G."/>
        </authorList>
    </citation>
    <scope>NUCLEOTIDE SEQUENCE</scope>
    <source>
        <strain evidence="1">M133</strain>
    </source>
</reference>